<keyword evidence="1" id="KW-0472">Membrane</keyword>
<proteinExistence type="predicted"/>
<dbReference type="EMBL" id="VIWX01000001">
    <property type="protein sequence ID" value="TWG07565.1"/>
    <property type="molecule type" value="Genomic_DNA"/>
</dbReference>
<dbReference type="RefSeq" id="WP_145735736.1">
    <property type="nucleotide sequence ID" value="NZ_VIWX01000001.1"/>
</dbReference>
<accession>A0A561V7G7</accession>
<keyword evidence="1" id="KW-0812">Transmembrane</keyword>
<dbReference type="Proteomes" id="UP000316184">
    <property type="component" value="Unassembled WGS sequence"/>
</dbReference>
<dbReference type="OrthoDB" id="4330509at2"/>
<feature type="transmembrane region" description="Helical" evidence="1">
    <location>
        <begin position="15"/>
        <end position="36"/>
    </location>
</feature>
<protein>
    <submittedName>
        <fullName evidence="2">Uncharacterized protein</fullName>
    </submittedName>
</protein>
<evidence type="ECO:0000256" key="1">
    <source>
        <dbReference type="SAM" id="Phobius"/>
    </source>
</evidence>
<name>A0A561V7G7_9PSEU</name>
<keyword evidence="1" id="KW-1133">Transmembrane helix</keyword>
<gene>
    <name evidence="2" type="ORF">FHU35_11182</name>
</gene>
<comment type="caution">
    <text evidence="2">The sequence shown here is derived from an EMBL/GenBank/DDBJ whole genome shotgun (WGS) entry which is preliminary data.</text>
</comment>
<reference evidence="2 3" key="1">
    <citation type="submission" date="2019-06" db="EMBL/GenBank/DDBJ databases">
        <title>Sequencing the genomes of 1000 actinobacteria strains.</title>
        <authorList>
            <person name="Klenk H.-P."/>
        </authorList>
    </citation>
    <scope>NUCLEOTIDE SEQUENCE [LARGE SCALE GENOMIC DNA]</scope>
    <source>
        <strain evidence="2 3">DSM 46699</strain>
    </source>
</reference>
<evidence type="ECO:0000313" key="3">
    <source>
        <dbReference type="Proteomes" id="UP000316184"/>
    </source>
</evidence>
<evidence type="ECO:0000313" key="2">
    <source>
        <dbReference type="EMBL" id="TWG07565.1"/>
    </source>
</evidence>
<organism evidence="2 3">
    <name type="scientific">Saccharopolyspora dendranthemae</name>
    <dbReference type="NCBI Taxonomy" id="1181886"/>
    <lineage>
        <taxon>Bacteria</taxon>
        <taxon>Bacillati</taxon>
        <taxon>Actinomycetota</taxon>
        <taxon>Actinomycetes</taxon>
        <taxon>Pseudonocardiales</taxon>
        <taxon>Pseudonocardiaceae</taxon>
        <taxon>Saccharopolyspora</taxon>
    </lineage>
</organism>
<sequence>MLALASEAAVKWTDVASFAVSSCSVLVATTAAYFAFCAYQKQAGQLVLAQKHDLRWQSRQVTGWVEPCDDLIDARPIVVDPWPLSLGRRCSFFYINASDLPIYQVLVTAEAAGSDERIIASYPRLMPTRSPERREIDHSAAFPEIQELAQELFRGLPDKFQEMSVDFEKTYGRSDARRNLFGEIKSGASPELAVPFFEARSNLNDQATEAIETISSTLSMYFTDSEGNRWKRRGDGGLQLVDPELAGRQALEARREAARIYVPPKAKGRSRSPVAR</sequence>
<keyword evidence="3" id="KW-1185">Reference proteome</keyword>
<dbReference type="AlphaFoldDB" id="A0A561V7G7"/>